<proteinExistence type="predicted"/>
<comment type="caution">
    <text evidence="1">The sequence shown here is derived from an EMBL/GenBank/DDBJ whole genome shotgun (WGS) entry which is preliminary data.</text>
</comment>
<reference evidence="1 2" key="1">
    <citation type="journal article" date="2021" name="Elife">
        <title>Chloroplast acquisition without the gene transfer in kleptoplastic sea slugs, Plakobranchus ocellatus.</title>
        <authorList>
            <person name="Maeda T."/>
            <person name="Takahashi S."/>
            <person name="Yoshida T."/>
            <person name="Shimamura S."/>
            <person name="Takaki Y."/>
            <person name="Nagai Y."/>
            <person name="Toyoda A."/>
            <person name="Suzuki Y."/>
            <person name="Arimoto A."/>
            <person name="Ishii H."/>
            <person name="Satoh N."/>
            <person name="Nishiyama T."/>
            <person name="Hasebe M."/>
            <person name="Maruyama T."/>
            <person name="Minagawa J."/>
            <person name="Obokata J."/>
            <person name="Shigenobu S."/>
        </authorList>
    </citation>
    <scope>NUCLEOTIDE SEQUENCE [LARGE SCALE GENOMIC DNA]</scope>
</reference>
<gene>
    <name evidence="1" type="ORF">PoB_006453700</name>
</gene>
<dbReference type="Proteomes" id="UP000735302">
    <property type="component" value="Unassembled WGS sequence"/>
</dbReference>
<name>A0AAV4D1G8_9GAST</name>
<dbReference type="AlphaFoldDB" id="A0AAV4D1G8"/>
<dbReference type="EMBL" id="BLXT01007308">
    <property type="protein sequence ID" value="GFO38032.1"/>
    <property type="molecule type" value="Genomic_DNA"/>
</dbReference>
<organism evidence="1 2">
    <name type="scientific">Plakobranchus ocellatus</name>
    <dbReference type="NCBI Taxonomy" id="259542"/>
    <lineage>
        <taxon>Eukaryota</taxon>
        <taxon>Metazoa</taxon>
        <taxon>Spiralia</taxon>
        <taxon>Lophotrochozoa</taxon>
        <taxon>Mollusca</taxon>
        <taxon>Gastropoda</taxon>
        <taxon>Heterobranchia</taxon>
        <taxon>Euthyneura</taxon>
        <taxon>Panpulmonata</taxon>
        <taxon>Sacoglossa</taxon>
        <taxon>Placobranchoidea</taxon>
        <taxon>Plakobranchidae</taxon>
        <taxon>Plakobranchus</taxon>
    </lineage>
</organism>
<evidence type="ECO:0000313" key="1">
    <source>
        <dbReference type="EMBL" id="GFO38032.1"/>
    </source>
</evidence>
<sequence>MTSHITISLCTWALVYLGYIHAWSYLQQSITFFDEGRSMKGLDHMLTDIYTFKLGHDVSQSLQSSSPTPLIW</sequence>
<accession>A0AAV4D1G8</accession>
<keyword evidence="2" id="KW-1185">Reference proteome</keyword>
<evidence type="ECO:0000313" key="2">
    <source>
        <dbReference type="Proteomes" id="UP000735302"/>
    </source>
</evidence>
<protein>
    <submittedName>
        <fullName evidence="1">Uncharacterized protein</fullName>
    </submittedName>
</protein>